<evidence type="ECO:0000313" key="1">
    <source>
        <dbReference type="Proteomes" id="UP000887580"/>
    </source>
</evidence>
<sequence length="172" mass="18872">KFFSNVKTKTLYSVDDDPDAQANVISSIDILSTMRTTTRVIISAAAILPDGSCVSTAGTLSMCLAAKRHSVPVLVSKRHSVPVLVCASFYKLTPMFIPHLDEFNVHSSPVEILPASDALKFSNVFIANPLFDRIPSNLVTLFITPSAVVSPSHVYRLIAECYHPEDFRALHR</sequence>
<evidence type="ECO:0000313" key="2">
    <source>
        <dbReference type="WBParaSite" id="PS1159_v2.g7848.t2"/>
    </source>
</evidence>
<name>A0AC35GQS8_9BILA</name>
<protein>
    <submittedName>
        <fullName evidence="2">Translation initiation factor eIF-2B subunit beta</fullName>
    </submittedName>
</protein>
<organism evidence="1 2">
    <name type="scientific">Panagrolaimus sp. PS1159</name>
    <dbReference type="NCBI Taxonomy" id="55785"/>
    <lineage>
        <taxon>Eukaryota</taxon>
        <taxon>Metazoa</taxon>
        <taxon>Ecdysozoa</taxon>
        <taxon>Nematoda</taxon>
        <taxon>Chromadorea</taxon>
        <taxon>Rhabditida</taxon>
        <taxon>Tylenchina</taxon>
        <taxon>Panagrolaimomorpha</taxon>
        <taxon>Panagrolaimoidea</taxon>
        <taxon>Panagrolaimidae</taxon>
        <taxon>Panagrolaimus</taxon>
    </lineage>
</organism>
<accession>A0AC35GQS8</accession>
<reference evidence="2" key="1">
    <citation type="submission" date="2022-11" db="UniProtKB">
        <authorList>
            <consortium name="WormBaseParasite"/>
        </authorList>
    </citation>
    <scope>IDENTIFICATION</scope>
</reference>
<dbReference type="Proteomes" id="UP000887580">
    <property type="component" value="Unplaced"/>
</dbReference>
<dbReference type="WBParaSite" id="PS1159_v2.g7848.t2">
    <property type="protein sequence ID" value="PS1159_v2.g7848.t2"/>
    <property type="gene ID" value="PS1159_v2.g7848"/>
</dbReference>
<proteinExistence type="predicted"/>